<keyword evidence="7 11" id="KW-0594">Phospholipid biosynthesis</keyword>
<sequence length="217" mass="23732">MDVVMTPIHREGHLFVALFFAASIVLMALWAPLGWIGLVLTAWCLYFFRDPHRVVPEEKGILVSPADGTVCLIMEATPPAELGMGDEKVTRVSIFLSVFNVHVNRVPAAGTITGLAYVPGKYLNAAAEEASEENERQLVRMTTEDGDDIAFAQVAGLVARRILCDLEEGQKVDRGDRMGLIRFGSRTDIYLSAKLKPMVKVGQTMIGGETVIARRSA</sequence>
<dbReference type="InterPro" id="IPR033175">
    <property type="entry name" value="PSD-A"/>
</dbReference>
<evidence type="ECO:0000256" key="10">
    <source>
        <dbReference type="ARBA" id="ARBA00023317"/>
    </source>
</evidence>
<evidence type="ECO:0000313" key="13">
    <source>
        <dbReference type="EMBL" id="WCL55794.1"/>
    </source>
</evidence>
<dbReference type="GO" id="GO:0004609">
    <property type="term" value="F:phosphatidylserine decarboxylase activity"/>
    <property type="evidence" value="ECO:0007669"/>
    <property type="project" value="UniProtKB-UniRule"/>
</dbReference>
<comment type="PTM">
    <text evidence="11">Is synthesized initially as an inactive proenzyme. Formation of the active enzyme involves a self-maturation process in which the active site pyruvoyl group is generated from an internal serine residue via an autocatalytic post-translational modification. Two non-identical subunits are generated from the proenzyme in this reaction, and the pyruvate is formed at the N-terminus of the alpha chain, which is derived from the carboxyl end of the proenzyme. The post-translation cleavage follows an unusual pathway, termed non-hydrolytic serinolysis, in which the side chain hydroxyl group of the serine supplies its oxygen atom to form the C-terminus of the beta chain, while the remainder of the serine residue undergoes an oxidative deamination to produce ammonia and the pyruvoyl prosthetic group on the alpha chain.</text>
</comment>
<dbReference type="EMBL" id="CP116805">
    <property type="protein sequence ID" value="WCL55794.1"/>
    <property type="molecule type" value="Genomic_DNA"/>
</dbReference>
<keyword evidence="10 11" id="KW-0670">Pyruvate</keyword>
<evidence type="ECO:0000256" key="5">
    <source>
        <dbReference type="ARBA" id="ARBA00023136"/>
    </source>
</evidence>
<dbReference type="NCBIfam" id="NF003679">
    <property type="entry name" value="PRK05305.1-3"/>
    <property type="match status" value="1"/>
</dbReference>
<dbReference type="Pfam" id="PF02666">
    <property type="entry name" value="PS_Dcarbxylase"/>
    <property type="match status" value="1"/>
</dbReference>
<organism evidence="13 14">
    <name type="scientific">Gimibacter soli</name>
    <dbReference type="NCBI Taxonomy" id="3024400"/>
    <lineage>
        <taxon>Bacteria</taxon>
        <taxon>Pseudomonadati</taxon>
        <taxon>Pseudomonadota</taxon>
        <taxon>Alphaproteobacteria</taxon>
        <taxon>Kordiimonadales</taxon>
        <taxon>Temperatibacteraceae</taxon>
        <taxon>Gimibacter</taxon>
    </lineage>
</organism>
<dbReference type="NCBIfam" id="NF003678">
    <property type="entry name" value="PRK05305.1-2"/>
    <property type="match status" value="1"/>
</dbReference>
<dbReference type="GO" id="GO:0005886">
    <property type="term" value="C:plasma membrane"/>
    <property type="evidence" value="ECO:0007669"/>
    <property type="project" value="UniProtKB-SubCell"/>
</dbReference>
<feature type="active site" description="Schiff-base intermediate with substrate; via pyruvic acid" evidence="11">
    <location>
        <position position="185"/>
    </location>
</feature>
<dbReference type="AlphaFoldDB" id="A0AAE9XXV5"/>
<keyword evidence="8 11" id="KW-0456">Lyase</keyword>
<dbReference type="GO" id="GO:0006646">
    <property type="term" value="P:phosphatidylethanolamine biosynthetic process"/>
    <property type="evidence" value="ECO:0007669"/>
    <property type="project" value="UniProtKB-UniRule"/>
</dbReference>
<comment type="function">
    <text evidence="11">Catalyzes the formation of phosphatidylethanolamine (PtdEtn) from phosphatidylserine (PtdSer).</text>
</comment>
<evidence type="ECO:0000256" key="1">
    <source>
        <dbReference type="ARBA" id="ARBA00022475"/>
    </source>
</evidence>
<comment type="similarity">
    <text evidence="11">Belongs to the phosphatidylserine decarboxylase family. PSD-A subfamily.</text>
</comment>
<keyword evidence="2 11" id="KW-0444">Lipid biosynthesis</keyword>
<gene>
    <name evidence="11" type="primary">psd</name>
    <name evidence="13" type="ORF">PH603_09255</name>
</gene>
<evidence type="ECO:0000256" key="9">
    <source>
        <dbReference type="ARBA" id="ARBA00023264"/>
    </source>
</evidence>
<name>A0AAE9XXV5_9PROT</name>
<dbReference type="Proteomes" id="UP001217500">
    <property type="component" value="Chromosome"/>
</dbReference>
<proteinExistence type="inferred from homology"/>
<keyword evidence="4 11" id="KW-0443">Lipid metabolism</keyword>
<dbReference type="KEGG" id="gso:PH603_09255"/>
<dbReference type="EC" id="4.1.1.65" evidence="11"/>
<comment type="catalytic activity">
    <reaction evidence="11">
        <text>a 1,2-diacyl-sn-glycero-3-phospho-L-serine + H(+) = a 1,2-diacyl-sn-glycero-3-phosphoethanolamine + CO2</text>
        <dbReference type="Rhea" id="RHEA:20828"/>
        <dbReference type="ChEBI" id="CHEBI:15378"/>
        <dbReference type="ChEBI" id="CHEBI:16526"/>
        <dbReference type="ChEBI" id="CHEBI:57262"/>
        <dbReference type="ChEBI" id="CHEBI:64612"/>
        <dbReference type="EC" id="4.1.1.65"/>
    </reaction>
</comment>
<feature type="site" description="Cleavage (non-hydrolytic); by autocatalysis" evidence="11">
    <location>
        <begin position="184"/>
        <end position="185"/>
    </location>
</feature>
<keyword evidence="12" id="KW-1133">Transmembrane helix</keyword>
<comment type="subunit">
    <text evidence="11">Heterodimer of a large membrane-associated beta subunit and a small pyruvoyl-containing alpha subunit.</text>
</comment>
<keyword evidence="1 11" id="KW-1003">Cell membrane</keyword>
<accession>A0AAE9XXV5</accession>
<evidence type="ECO:0000256" key="8">
    <source>
        <dbReference type="ARBA" id="ARBA00023239"/>
    </source>
</evidence>
<dbReference type="HAMAP" id="MF_00664">
    <property type="entry name" value="PS_decarb_PSD_A"/>
    <property type="match status" value="1"/>
</dbReference>
<keyword evidence="14" id="KW-1185">Reference proteome</keyword>
<keyword evidence="9 11" id="KW-1208">Phospholipid metabolism</keyword>
<feature type="modified residue" description="Pyruvic acid (Ser); by autocatalysis" evidence="11">
    <location>
        <position position="185"/>
    </location>
</feature>
<comment type="pathway">
    <text evidence="11">Phospholipid metabolism; phosphatidylethanolamine biosynthesis; phosphatidylethanolamine from CDP-diacylglycerol: step 2/2.</text>
</comment>
<keyword evidence="12" id="KW-0812">Transmembrane</keyword>
<keyword evidence="3 11" id="KW-0210">Decarboxylase</keyword>
<evidence type="ECO:0000313" key="14">
    <source>
        <dbReference type="Proteomes" id="UP001217500"/>
    </source>
</evidence>
<feature type="transmembrane region" description="Helical" evidence="12">
    <location>
        <begin position="15"/>
        <end position="48"/>
    </location>
</feature>
<keyword evidence="6 11" id="KW-0865">Zymogen</keyword>
<comment type="subcellular location">
    <subcellularLocation>
        <location evidence="11">Cell membrane</location>
        <topology evidence="11">Peripheral membrane protein</topology>
    </subcellularLocation>
</comment>
<dbReference type="PANTHER" id="PTHR35809:SF1">
    <property type="entry name" value="ARCHAETIDYLSERINE DECARBOXYLASE PROENZYME-RELATED"/>
    <property type="match status" value="1"/>
</dbReference>
<protein>
    <recommendedName>
        <fullName evidence="11">Phosphatidylserine decarboxylase proenzyme</fullName>
        <ecNumber evidence="11">4.1.1.65</ecNumber>
    </recommendedName>
    <component>
        <recommendedName>
            <fullName evidence="11">Phosphatidylserine decarboxylase alpha chain</fullName>
        </recommendedName>
    </component>
    <component>
        <recommendedName>
            <fullName evidence="11">Phosphatidylserine decarboxylase beta chain</fullName>
        </recommendedName>
    </component>
</protein>
<evidence type="ECO:0000256" key="7">
    <source>
        <dbReference type="ARBA" id="ARBA00023209"/>
    </source>
</evidence>
<reference evidence="13" key="1">
    <citation type="submission" date="2023-01" db="EMBL/GenBank/DDBJ databases">
        <title>The genome sequence of Kordiimonadaceae bacterium 6D33.</title>
        <authorList>
            <person name="Liu Y."/>
        </authorList>
    </citation>
    <scope>NUCLEOTIDE SEQUENCE</scope>
    <source>
        <strain evidence="13">6D33</strain>
    </source>
</reference>
<evidence type="ECO:0000256" key="11">
    <source>
        <dbReference type="HAMAP-Rule" id="MF_00664"/>
    </source>
</evidence>
<evidence type="ECO:0000256" key="3">
    <source>
        <dbReference type="ARBA" id="ARBA00022793"/>
    </source>
</evidence>
<evidence type="ECO:0000256" key="6">
    <source>
        <dbReference type="ARBA" id="ARBA00023145"/>
    </source>
</evidence>
<evidence type="ECO:0000256" key="2">
    <source>
        <dbReference type="ARBA" id="ARBA00022516"/>
    </source>
</evidence>
<evidence type="ECO:0000256" key="4">
    <source>
        <dbReference type="ARBA" id="ARBA00023098"/>
    </source>
</evidence>
<dbReference type="PANTHER" id="PTHR35809">
    <property type="entry name" value="ARCHAETIDYLSERINE DECARBOXYLASE PROENZYME-RELATED"/>
    <property type="match status" value="1"/>
</dbReference>
<keyword evidence="5 11" id="KW-0472">Membrane</keyword>
<dbReference type="InterPro" id="IPR003817">
    <property type="entry name" value="PS_Dcarbxylase"/>
</dbReference>
<comment type="cofactor">
    <cofactor evidence="11">
        <name>pyruvate</name>
        <dbReference type="ChEBI" id="CHEBI:15361"/>
    </cofactor>
    <text evidence="11">Binds 1 pyruvoyl group covalently per subunit.</text>
</comment>
<feature type="chain" id="PRO_5041754703" description="Phosphatidylserine decarboxylase beta chain" evidence="11">
    <location>
        <begin position="1"/>
        <end position="184"/>
    </location>
</feature>
<feature type="chain" id="PRO_5041754702" description="Phosphatidylserine decarboxylase alpha chain" evidence="11">
    <location>
        <begin position="185"/>
        <end position="217"/>
    </location>
</feature>
<evidence type="ECO:0000256" key="12">
    <source>
        <dbReference type="SAM" id="Phobius"/>
    </source>
</evidence>